<dbReference type="AlphaFoldDB" id="A0A2S6I3W6"/>
<reference evidence="2 3" key="1">
    <citation type="submission" date="2018-02" db="EMBL/GenBank/DDBJ databases">
        <title>Genomic Encyclopedia of Archaeal and Bacterial Type Strains, Phase II (KMG-II): from individual species to whole genera.</title>
        <authorList>
            <person name="Goeker M."/>
        </authorList>
    </citation>
    <scope>NUCLEOTIDE SEQUENCE [LARGE SCALE GENOMIC DNA]</scope>
    <source>
        <strain evidence="2 3">DSM 29526</strain>
    </source>
</reference>
<evidence type="ECO:0000313" key="2">
    <source>
        <dbReference type="EMBL" id="PPK85874.1"/>
    </source>
</evidence>
<feature type="signal peptide" evidence="1">
    <location>
        <begin position="1"/>
        <end position="23"/>
    </location>
</feature>
<dbReference type="PROSITE" id="PS51257">
    <property type="entry name" value="PROKAR_LIPOPROTEIN"/>
    <property type="match status" value="1"/>
</dbReference>
<proteinExistence type="predicted"/>
<gene>
    <name evidence="2" type="ORF">CLV84_2781</name>
</gene>
<sequence length="165" mass="18088">MLYTRYYLWLLAAGLLTLGCVNPPDYPDEPVIAYEGVSKDSIYAQVTGIADSIVFQFSFTDGDGDLSSEDSTDIFYVDSRFPNTPTPLALPSIPREGTGNGISGDVFFTLINTGQVNCLYDGRFPAQNPAYPVDTFRLSIFMVDQAGNRSNTIRTGQIQIKCFGP</sequence>
<evidence type="ECO:0008006" key="4">
    <source>
        <dbReference type="Google" id="ProtNLM"/>
    </source>
</evidence>
<name>A0A2S6I3W6_9BACT</name>
<evidence type="ECO:0000313" key="3">
    <source>
        <dbReference type="Proteomes" id="UP000237662"/>
    </source>
</evidence>
<keyword evidence="1" id="KW-0732">Signal</keyword>
<protein>
    <recommendedName>
        <fullName evidence="4">Lipoprotein</fullName>
    </recommendedName>
</protein>
<evidence type="ECO:0000256" key="1">
    <source>
        <dbReference type="SAM" id="SignalP"/>
    </source>
</evidence>
<dbReference type="OrthoDB" id="980982at2"/>
<keyword evidence="3" id="KW-1185">Reference proteome</keyword>
<accession>A0A2S6I3W6</accession>
<dbReference type="Proteomes" id="UP000237662">
    <property type="component" value="Unassembled WGS sequence"/>
</dbReference>
<organism evidence="2 3">
    <name type="scientific">Neolewinella xylanilytica</name>
    <dbReference type="NCBI Taxonomy" id="1514080"/>
    <lineage>
        <taxon>Bacteria</taxon>
        <taxon>Pseudomonadati</taxon>
        <taxon>Bacteroidota</taxon>
        <taxon>Saprospiria</taxon>
        <taxon>Saprospirales</taxon>
        <taxon>Lewinellaceae</taxon>
        <taxon>Neolewinella</taxon>
    </lineage>
</organism>
<dbReference type="EMBL" id="PTJC01000006">
    <property type="protein sequence ID" value="PPK85874.1"/>
    <property type="molecule type" value="Genomic_DNA"/>
</dbReference>
<dbReference type="RefSeq" id="WP_146088811.1">
    <property type="nucleotide sequence ID" value="NZ_PTJC01000006.1"/>
</dbReference>
<comment type="caution">
    <text evidence="2">The sequence shown here is derived from an EMBL/GenBank/DDBJ whole genome shotgun (WGS) entry which is preliminary data.</text>
</comment>
<feature type="chain" id="PRO_5015553165" description="Lipoprotein" evidence="1">
    <location>
        <begin position="24"/>
        <end position="165"/>
    </location>
</feature>